<sequence>MIDGLLLLDLTIRVLIAIGLGAAIGLERQWRLRTAGIRTNALVAVGSALFVVVGAVGLGDGPMTDPTRVAAQVVSGIGFLGAGVILRDGLNIRGLTTAATLWCAAAIGSLAGAGMELMALIGAGAIIATNTLLRPFSRFVNRRTGNDRIAAAALEDEPGSSDYIFEVTTTEKNEPRVRALVLQSIDRPELTLRSLDIRQGKSSQMRVVAGVSSEDSATAGLEAALQRMSLDPKVIATRWWPVESED</sequence>
<dbReference type="Pfam" id="PF02308">
    <property type="entry name" value="MgtC"/>
    <property type="match status" value="1"/>
</dbReference>
<comment type="similarity">
    <text evidence="2">Belongs to the MgtC/SapB family.</text>
</comment>
<reference evidence="10 11" key="1">
    <citation type="journal article" date="2021" name="MBio">
        <title>Poor Competitiveness of Bradyrhizobium in Pigeon Pea Root Colonization in Indian Soils.</title>
        <authorList>
            <person name="Chalasani D."/>
            <person name="Basu A."/>
            <person name="Pullabhotla S.V.S.R.N."/>
            <person name="Jorrin B."/>
            <person name="Neal A.L."/>
            <person name="Poole P.S."/>
            <person name="Podile A.R."/>
            <person name="Tkacz A."/>
        </authorList>
    </citation>
    <scope>NUCLEOTIDE SEQUENCE [LARGE SCALE GENOMIC DNA]</scope>
    <source>
        <strain evidence="10 11">HU14</strain>
    </source>
</reference>
<evidence type="ECO:0000259" key="9">
    <source>
        <dbReference type="Pfam" id="PF21770"/>
    </source>
</evidence>
<feature type="domain" description="MgtC-like C-terminal" evidence="9">
    <location>
        <begin position="163"/>
        <end position="239"/>
    </location>
</feature>
<keyword evidence="5 7" id="KW-1133">Transmembrane helix</keyword>
<keyword evidence="11" id="KW-1185">Reference proteome</keyword>
<feature type="transmembrane region" description="Helical" evidence="7">
    <location>
        <begin position="6"/>
        <end position="26"/>
    </location>
</feature>
<feature type="domain" description="MgtC/SapB/SrpB/YhiD N-terminal" evidence="8">
    <location>
        <begin position="15"/>
        <end position="138"/>
    </location>
</feature>
<evidence type="ECO:0000313" key="11">
    <source>
        <dbReference type="Proteomes" id="UP001196843"/>
    </source>
</evidence>
<dbReference type="EMBL" id="JAEUAW010000003">
    <property type="protein sequence ID" value="MBW9093074.1"/>
    <property type="molecule type" value="Genomic_DNA"/>
</dbReference>
<evidence type="ECO:0000256" key="5">
    <source>
        <dbReference type="ARBA" id="ARBA00022989"/>
    </source>
</evidence>
<dbReference type="Pfam" id="PF21770">
    <property type="entry name" value="MgtC_SapB_C"/>
    <property type="match status" value="1"/>
</dbReference>
<feature type="transmembrane region" description="Helical" evidence="7">
    <location>
        <begin position="69"/>
        <end position="86"/>
    </location>
</feature>
<gene>
    <name evidence="10" type="ORF">JNB62_05215</name>
</gene>
<keyword evidence="6 7" id="KW-0472">Membrane</keyword>
<evidence type="ECO:0000259" key="8">
    <source>
        <dbReference type="Pfam" id="PF02308"/>
    </source>
</evidence>
<keyword evidence="4 7" id="KW-0812">Transmembrane</keyword>
<evidence type="ECO:0000256" key="3">
    <source>
        <dbReference type="ARBA" id="ARBA00022475"/>
    </source>
</evidence>
<accession>A0ABS7HKU6</accession>
<keyword evidence="3" id="KW-1003">Cell membrane</keyword>
<feature type="transmembrane region" description="Helical" evidence="7">
    <location>
        <begin position="38"/>
        <end position="57"/>
    </location>
</feature>
<dbReference type="PRINTS" id="PR01837">
    <property type="entry name" value="MGTCSAPBPROT"/>
</dbReference>
<dbReference type="PANTHER" id="PTHR33778:SF3">
    <property type="entry name" value="PROTEIN MGTC"/>
    <property type="match status" value="1"/>
</dbReference>
<dbReference type="Proteomes" id="UP001196843">
    <property type="component" value="Unassembled WGS sequence"/>
</dbReference>
<dbReference type="InterPro" id="IPR048640">
    <property type="entry name" value="MgtC-like_C"/>
</dbReference>
<protein>
    <submittedName>
        <fullName evidence="10">MgtC/SapB family protein</fullName>
    </submittedName>
</protein>
<organism evidence="10 11">
    <name type="scientific">Microbacterium jejuense</name>
    <dbReference type="NCBI Taxonomy" id="1263637"/>
    <lineage>
        <taxon>Bacteria</taxon>
        <taxon>Bacillati</taxon>
        <taxon>Actinomycetota</taxon>
        <taxon>Actinomycetes</taxon>
        <taxon>Micrococcales</taxon>
        <taxon>Microbacteriaceae</taxon>
        <taxon>Microbacterium</taxon>
    </lineage>
</organism>
<evidence type="ECO:0000256" key="6">
    <source>
        <dbReference type="ARBA" id="ARBA00023136"/>
    </source>
</evidence>
<proteinExistence type="inferred from homology"/>
<dbReference type="InterPro" id="IPR049177">
    <property type="entry name" value="MgtC_SapB_SrpB_YhiD_N"/>
</dbReference>
<comment type="subcellular location">
    <subcellularLocation>
        <location evidence="1">Cell membrane</location>
        <topology evidence="1">Multi-pass membrane protein</topology>
    </subcellularLocation>
</comment>
<evidence type="ECO:0000256" key="4">
    <source>
        <dbReference type="ARBA" id="ARBA00022692"/>
    </source>
</evidence>
<evidence type="ECO:0000256" key="1">
    <source>
        <dbReference type="ARBA" id="ARBA00004651"/>
    </source>
</evidence>
<evidence type="ECO:0000313" key="10">
    <source>
        <dbReference type="EMBL" id="MBW9093074.1"/>
    </source>
</evidence>
<dbReference type="PANTHER" id="PTHR33778">
    <property type="entry name" value="PROTEIN MGTC"/>
    <property type="match status" value="1"/>
</dbReference>
<evidence type="ECO:0000256" key="2">
    <source>
        <dbReference type="ARBA" id="ARBA00009298"/>
    </source>
</evidence>
<feature type="transmembrane region" description="Helical" evidence="7">
    <location>
        <begin position="117"/>
        <end position="133"/>
    </location>
</feature>
<dbReference type="RefSeq" id="WP_220299796.1">
    <property type="nucleotide sequence ID" value="NZ_JAEUAW010000003.1"/>
</dbReference>
<name>A0ABS7HKU6_9MICO</name>
<dbReference type="InterPro" id="IPR003416">
    <property type="entry name" value="MgtC/SapB/SrpB/YhiD_fam"/>
</dbReference>
<evidence type="ECO:0000256" key="7">
    <source>
        <dbReference type="SAM" id="Phobius"/>
    </source>
</evidence>
<dbReference type="Gene3D" id="3.30.70.260">
    <property type="match status" value="1"/>
</dbReference>
<comment type="caution">
    <text evidence="10">The sequence shown here is derived from an EMBL/GenBank/DDBJ whole genome shotgun (WGS) entry which is preliminary data.</text>
</comment>